<dbReference type="InterPro" id="IPR000792">
    <property type="entry name" value="Tscrpt_reg_LuxR_C"/>
</dbReference>
<keyword evidence="1" id="KW-0805">Transcription regulation</keyword>
<evidence type="ECO:0000313" key="5">
    <source>
        <dbReference type="EMBL" id="SEO06703.1"/>
    </source>
</evidence>
<keyword evidence="2" id="KW-0238">DNA-binding</keyword>
<evidence type="ECO:0000256" key="3">
    <source>
        <dbReference type="ARBA" id="ARBA00023163"/>
    </source>
</evidence>
<reference evidence="6" key="1">
    <citation type="submission" date="2016-10" db="EMBL/GenBank/DDBJ databases">
        <authorList>
            <person name="Varghese N."/>
            <person name="Submissions S."/>
        </authorList>
    </citation>
    <scope>NUCLEOTIDE SEQUENCE [LARGE SCALE GENOMIC DNA]</scope>
    <source>
        <strain evidence="6">Nm76</strain>
    </source>
</reference>
<dbReference type="OrthoDB" id="135231at2"/>
<organism evidence="5 6">
    <name type="scientific">Nitrosomonas oligotropha</name>
    <dbReference type="NCBI Taxonomy" id="42354"/>
    <lineage>
        <taxon>Bacteria</taxon>
        <taxon>Pseudomonadati</taxon>
        <taxon>Pseudomonadota</taxon>
        <taxon>Betaproteobacteria</taxon>
        <taxon>Nitrosomonadales</taxon>
        <taxon>Nitrosomonadaceae</taxon>
        <taxon>Nitrosomonas</taxon>
    </lineage>
</organism>
<dbReference type="Pfam" id="PF00196">
    <property type="entry name" value="GerE"/>
    <property type="match status" value="1"/>
</dbReference>
<dbReference type="PANTHER" id="PTHR44688">
    <property type="entry name" value="DNA-BINDING TRANSCRIPTIONAL ACTIVATOR DEVR_DOSR"/>
    <property type="match status" value="1"/>
</dbReference>
<dbReference type="SUPFAM" id="SSF46894">
    <property type="entry name" value="C-terminal effector domain of the bipartite response regulators"/>
    <property type="match status" value="1"/>
</dbReference>
<name>A0A1H8LNV6_9PROT</name>
<evidence type="ECO:0000313" key="6">
    <source>
        <dbReference type="Proteomes" id="UP000198814"/>
    </source>
</evidence>
<dbReference type="CDD" id="cd06170">
    <property type="entry name" value="LuxR_C_like"/>
    <property type="match status" value="1"/>
</dbReference>
<dbReference type="PRINTS" id="PR00038">
    <property type="entry name" value="HTHLUXR"/>
</dbReference>
<dbReference type="GO" id="GO:0003677">
    <property type="term" value="F:DNA binding"/>
    <property type="evidence" value="ECO:0007669"/>
    <property type="project" value="UniProtKB-KW"/>
</dbReference>
<evidence type="ECO:0000256" key="2">
    <source>
        <dbReference type="ARBA" id="ARBA00023125"/>
    </source>
</evidence>
<dbReference type="SMART" id="SM00421">
    <property type="entry name" value="HTH_LUXR"/>
    <property type="match status" value="1"/>
</dbReference>
<evidence type="ECO:0000256" key="1">
    <source>
        <dbReference type="ARBA" id="ARBA00023015"/>
    </source>
</evidence>
<evidence type="ECO:0000259" key="4">
    <source>
        <dbReference type="PROSITE" id="PS50043"/>
    </source>
</evidence>
<sequence>MNALPSVFDGSLELYFNVVREGIAVRSHYDLLKWLQGDVQRYLPHKIMLAVWMSPGANPVEYDVVSVLPGVRTGFLHSERLLTLQRELYSLWITSGNAPYRQSLDACDFRCGDSRSLCSIGEVCRSMRSLLVHGVSDERAGRDCLYIIFSANDSFDAAALSVMENLLPYLDTALRRITPLVRQREVALPPADLPQSRKKYGLSMRETEILDWVRLGKTNSEIACILEISAYTVKNHLQSIFRKLDVFNRVQAITKVGPAPVIVNPASLFPPATTSRHRAQVRSIKQLS</sequence>
<accession>A0A1H8LNV6</accession>
<keyword evidence="6" id="KW-1185">Reference proteome</keyword>
<proteinExistence type="predicted"/>
<dbReference type="PANTHER" id="PTHR44688:SF16">
    <property type="entry name" value="DNA-BINDING TRANSCRIPTIONAL ACTIVATOR DEVR_DOSR"/>
    <property type="match status" value="1"/>
</dbReference>
<protein>
    <submittedName>
        <fullName evidence="5">Transcriptional regulator, LuxR family</fullName>
    </submittedName>
</protein>
<dbReference type="STRING" id="42354.SAMN05216333_1046"/>
<dbReference type="InterPro" id="IPR016032">
    <property type="entry name" value="Sig_transdc_resp-reg_C-effctor"/>
</dbReference>
<dbReference type="NCBIfam" id="TIGR03020">
    <property type="entry name" value="EpsA"/>
    <property type="match status" value="1"/>
</dbReference>
<dbReference type="PROSITE" id="PS00622">
    <property type="entry name" value="HTH_LUXR_1"/>
    <property type="match status" value="1"/>
</dbReference>
<dbReference type="Gene3D" id="1.10.10.10">
    <property type="entry name" value="Winged helix-like DNA-binding domain superfamily/Winged helix DNA-binding domain"/>
    <property type="match status" value="1"/>
</dbReference>
<dbReference type="Proteomes" id="UP000198814">
    <property type="component" value="Unassembled WGS sequence"/>
</dbReference>
<dbReference type="AlphaFoldDB" id="A0A1H8LNV6"/>
<dbReference type="InterPro" id="IPR017470">
    <property type="entry name" value="Tscrpt_reg_EpsA"/>
</dbReference>
<dbReference type="GO" id="GO:0006355">
    <property type="term" value="P:regulation of DNA-templated transcription"/>
    <property type="evidence" value="ECO:0007669"/>
    <property type="project" value="InterPro"/>
</dbReference>
<gene>
    <name evidence="5" type="ORF">SAMN05216333_1046</name>
</gene>
<feature type="domain" description="HTH luxR-type" evidence="4">
    <location>
        <begin position="194"/>
        <end position="260"/>
    </location>
</feature>
<dbReference type="PROSITE" id="PS50043">
    <property type="entry name" value="HTH_LUXR_2"/>
    <property type="match status" value="1"/>
</dbReference>
<dbReference type="InterPro" id="IPR036388">
    <property type="entry name" value="WH-like_DNA-bd_sf"/>
</dbReference>
<dbReference type="RefSeq" id="WP_090316614.1">
    <property type="nucleotide sequence ID" value="NZ_FNOE01000004.1"/>
</dbReference>
<dbReference type="EMBL" id="FODO01000004">
    <property type="protein sequence ID" value="SEO06703.1"/>
    <property type="molecule type" value="Genomic_DNA"/>
</dbReference>
<keyword evidence="3" id="KW-0804">Transcription</keyword>